<dbReference type="Gene3D" id="3.40.50.2300">
    <property type="match status" value="1"/>
</dbReference>
<dbReference type="PANTHER" id="PTHR43428">
    <property type="entry name" value="ARSENATE REDUCTASE"/>
    <property type="match status" value="1"/>
</dbReference>
<evidence type="ECO:0000256" key="1">
    <source>
        <dbReference type="ARBA" id="ARBA00022849"/>
    </source>
</evidence>
<evidence type="ECO:0000313" key="4">
    <source>
        <dbReference type="Proteomes" id="UP000008363"/>
    </source>
</evidence>
<dbReference type="STRING" id="1108045.GORHZ_213_00230"/>
<feature type="domain" description="Phosphotyrosine protein phosphatase I" evidence="2">
    <location>
        <begin position="5"/>
        <end position="135"/>
    </location>
</feature>
<organism evidence="3 4">
    <name type="scientific">Gordonia rhizosphera NBRC 16068</name>
    <dbReference type="NCBI Taxonomy" id="1108045"/>
    <lineage>
        <taxon>Bacteria</taxon>
        <taxon>Bacillati</taxon>
        <taxon>Actinomycetota</taxon>
        <taxon>Actinomycetes</taxon>
        <taxon>Mycobacteriales</taxon>
        <taxon>Gordoniaceae</taxon>
        <taxon>Gordonia</taxon>
    </lineage>
</organism>
<dbReference type="OrthoDB" id="9799372at2"/>
<protein>
    <submittedName>
        <fullName evidence="3">Arsenate reductase</fullName>
    </submittedName>
</protein>
<reference evidence="3 4" key="1">
    <citation type="submission" date="2012-08" db="EMBL/GenBank/DDBJ databases">
        <title>Whole genome shotgun sequence of Gordonia rhizosphera NBRC 16068.</title>
        <authorList>
            <person name="Takarada H."/>
            <person name="Isaki S."/>
            <person name="Hosoyama A."/>
            <person name="Tsuchikane K."/>
            <person name="Katsumata H."/>
            <person name="Baba S."/>
            <person name="Ohji S."/>
            <person name="Yamazaki S."/>
            <person name="Fujita N."/>
        </authorList>
    </citation>
    <scope>NUCLEOTIDE SEQUENCE [LARGE SCALE GENOMIC DNA]</scope>
    <source>
        <strain evidence="3 4">NBRC 16068</strain>
    </source>
</reference>
<keyword evidence="4" id="KW-1185">Reference proteome</keyword>
<dbReference type="Proteomes" id="UP000008363">
    <property type="component" value="Unassembled WGS sequence"/>
</dbReference>
<proteinExistence type="predicted"/>
<sequence>MTDRPSVVFVCVSNRGKSVMAEGLMRRVAGDRFDVSSAGTEAKVGGSVNELSAEVLAELGVDITGHAPRQLTGEIAAAADLVVVVGTAARVDPPPGVAVEVWDTDEPSLRGIDGIERMRIIRDDIAERVGELAERLSVRS</sequence>
<accession>K6VAL3</accession>
<name>K6VAL3_9ACTN</name>
<dbReference type="SUPFAM" id="SSF52788">
    <property type="entry name" value="Phosphotyrosine protein phosphatases I"/>
    <property type="match status" value="1"/>
</dbReference>
<evidence type="ECO:0000259" key="2">
    <source>
        <dbReference type="SMART" id="SM00226"/>
    </source>
</evidence>
<dbReference type="PANTHER" id="PTHR43428:SF1">
    <property type="entry name" value="ARSENATE REDUCTASE"/>
    <property type="match status" value="1"/>
</dbReference>
<dbReference type="InterPro" id="IPR023485">
    <property type="entry name" value="Ptyr_pPase"/>
</dbReference>
<dbReference type="GO" id="GO:0046685">
    <property type="term" value="P:response to arsenic-containing substance"/>
    <property type="evidence" value="ECO:0007669"/>
    <property type="project" value="UniProtKB-KW"/>
</dbReference>
<evidence type="ECO:0000313" key="3">
    <source>
        <dbReference type="EMBL" id="GAB93248.1"/>
    </source>
</evidence>
<dbReference type="eggNOG" id="COG0394">
    <property type="taxonomic scope" value="Bacteria"/>
</dbReference>
<dbReference type="Pfam" id="PF01451">
    <property type="entry name" value="LMWPc"/>
    <property type="match status" value="1"/>
</dbReference>
<dbReference type="AlphaFoldDB" id="K6VAL3"/>
<gene>
    <name evidence="3" type="primary">arsC</name>
    <name evidence="3" type="ORF">GORHZ_213_00230</name>
</gene>
<dbReference type="InterPro" id="IPR036196">
    <property type="entry name" value="Ptyr_pPase_sf"/>
</dbReference>
<dbReference type="RefSeq" id="WP_006338241.1">
    <property type="nucleotide sequence ID" value="NZ_BAHC01000213.1"/>
</dbReference>
<comment type="caution">
    <text evidence="3">The sequence shown here is derived from an EMBL/GenBank/DDBJ whole genome shotgun (WGS) entry which is preliminary data.</text>
</comment>
<dbReference type="EMBL" id="BAHC01000213">
    <property type="protein sequence ID" value="GAB93248.1"/>
    <property type="molecule type" value="Genomic_DNA"/>
</dbReference>
<dbReference type="SMART" id="SM00226">
    <property type="entry name" value="LMWPc"/>
    <property type="match status" value="1"/>
</dbReference>
<keyword evidence="1" id="KW-0059">Arsenical resistance</keyword>